<evidence type="ECO:0000313" key="4">
    <source>
        <dbReference type="Proteomes" id="UP000657200"/>
    </source>
</evidence>
<gene>
    <name evidence="1" type="ORF">AGA_854</name>
    <name evidence="2" type="ORF">GOB80_07005</name>
</gene>
<evidence type="ECO:0000313" key="2">
    <source>
        <dbReference type="EMBL" id="NHO39437.1"/>
    </source>
</evidence>
<reference evidence="3" key="2">
    <citation type="submission" date="2014-09" db="EMBL/GenBank/DDBJ databases">
        <authorList>
            <person name="Illeghems K.G."/>
        </authorList>
    </citation>
    <scope>NUCLEOTIDE SEQUENCE [LARGE SCALE GENOMIC DNA]</scope>
    <source>
        <strain evidence="3">LMG 23848T</strain>
    </source>
</reference>
<dbReference type="AlphaFoldDB" id="A0A0U5BH67"/>
<dbReference type="OrthoDB" id="7220099at2"/>
<name>A0A0U5BH67_9PROT</name>
<dbReference type="EMBL" id="WOTE01000003">
    <property type="protein sequence ID" value="NHO39437.1"/>
    <property type="molecule type" value="Genomic_DNA"/>
</dbReference>
<dbReference type="EMBL" id="LN609302">
    <property type="protein sequence ID" value="CEF54573.1"/>
    <property type="molecule type" value="Genomic_DNA"/>
</dbReference>
<dbReference type="Proteomes" id="UP000068250">
    <property type="component" value="Chromosome I"/>
</dbReference>
<dbReference type="PATRIC" id="fig|431306.5.peg.839"/>
<organism evidence="1 3">
    <name type="scientific">Acetobacter ghanensis</name>
    <dbReference type="NCBI Taxonomy" id="431306"/>
    <lineage>
        <taxon>Bacteria</taxon>
        <taxon>Pseudomonadati</taxon>
        <taxon>Pseudomonadota</taxon>
        <taxon>Alphaproteobacteria</taxon>
        <taxon>Acetobacterales</taxon>
        <taxon>Acetobacteraceae</taxon>
        <taxon>Acetobacter</taxon>
    </lineage>
</organism>
<dbReference type="RefSeq" id="WP_059023083.1">
    <property type="nucleotide sequence ID" value="NZ_LN609302.1"/>
</dbReference>
<evidence type="ECO:0000313" key="1">
    <source>
        <dbReference type="EMBL" id="CEF54573.1"/>
    </source>
</evidence>
<accession>A0A0U5BH67</accession>
<reference evidence="1" key="1">
    <citation type="submission" date="2014-09" db="EMBL/GenBank/DDBJ databases">
        <authorList>
            <person name="Magalhaes I.L.F."/>
            <person name="Oliveira U."/>
            <person name="Santos F.R."/>
            <person name="Vidigal T.H.D.A."/>
            <person name="Brescovit A.D."/>
            <person name="Santos A.J."/>
        </authorList>
    </citation>
    <scope>NUCLEOTIDE SEQUENCE</scope>
    <source>
        <strain evidence="1">LMG 23848T</strain>
    </source>
</reference>
<evidence type="ECO:0000313" key="3">
    <source>
        <dbReference type="Proteomes" id="UP000068250"/>
    </source>
</evidence>
<sequence>MTQKKLEIIGPYTPEHEGPFCTRDGRPVRILCRDMKGDFPIAGAVYHAGALGKEAVCSYDPEGWATKAKVDHPYDLMNAREVPVAREFWVNEYSWGFGPLMASYEGARQKRDLGQYIRTIHVREVLPGEGE</sequence>
<dbReference type="STRING" id="431306.AGA_854"/>
<dbReference type="Proteomes" id="UP000657200">
    <property type="component" value="Unassembled WGS sequence"/>
</dbReference>
<proteinExistence type="predicted"/>
<keyword evidence="4" id="KW-1185">Reference proteome</keyword>
<reference evidence="2 4" key="3">
    <citation type="journal article" date="2020" name="Int. J. Syst. Evol. Microbiol.">
        <title>Novel acetic acid bacteria from cider fermentations: Acetobacter conturbans sp. nov. and Acetobacter fallax sp. nov.</title>
        <authorList>
            <person name="Sombolestani A.S."/>
            <person name="Cleenwerck I."/>
            <person name="Cnockaert M."/>
            <person name="Borremans W."/>
            <person name="Wieme A.D."/>
            <person name="De Vuyst L."/>
            <person name="Vandamme P."/>
        </authorList>
    </citation>
    <scope>NUCLEOTIDE SEQUENCE [LARGE SCALE GENOMIC DNA]</scope>
    <source>
        <strain evidence="2 4">LMG 23848</strain>
    </source>
</reference>
<protein>
    <submittedName>
        <fullName evidence="1">Uncharacterized protein</fullName>
    </submittedName>
</protein>